<feature type="region of interest" description="Disordered" evidence="1">
    <location>
        <begin position="24"/>
        <end position="51"/>
    </location>
</feature>
<feature type="region of interest" description="Disordered" evidence="1">
    <location>
        <begin position="187"/>
        <end position="240"/>
    </location>
</feature>
<dbReference type="EMBL" id="NHOA01000135">
    <property type="protein sequence ID" value="PHQ37913.1"/>
    <property type="molecule type" value="Genomic_DNA"/>
</dbReference>
<evidence type="ECO:0000313" key="2">
    <source>
        <dbReference type="EMBL" id="PHQ37913.1"/>
    </source>
</evidence>
<feature type="compositionally biased region" description="Gly residues" evidence="1">
    <location>
        <begin position="231"/>
        <end position="240"/>
    </location>
</feature>
<name>A0A2G1WG00_9EURY</name>
<gene>
    <name evidence="2" type="ORF">DJ69_14455</name>
</gene>
<dbReference type="Proteomes" id="UP000222824">
    <property type="component" value="Unassembled WGS sequence"/>
</dbReference>
<comment type="caution">
    <text evidence="2">The sequence shown here is derived from an EMBL/GenBank/DDBJ whole genome shotgun (WGS) entry which is preliminary data.</text>
</comment>
<organism evidence="2 3">
    <name type="scientific">Halorubrum persicum</name>
    <dbReference type="NCBI Taxonomy" id="1383844"/>
    <lineage>
        <taxon>Archaea</taxon>
        <taxon>Methanobacteriati</taxon>
        <taxon>Methanobacteriota</taxon>
        <taxon>Stenosarchaea group</taxon>
        <taxon>Halobacteria</taxon>
        <taxon>Halobacteriales</taxon>
        <taxon>Haloferacaceae</taxon>
        <taxon>Halorubrum</taxon>
    </lineage>
</organism>
<dbReference type="AlphaFoldDB" id="A0A2G1WG00"/>
<reference evidence="2 3" key="1">
    <citation type="journal article" date="2014" name="Front. Microbiol.">
        <title>Population and genomic analysis of the genus Halorubrum.</title>
        <authorList>
            <person name="Fullmer M.S."/>
            <person name="Soucy S.M."/>
            <person name="Swithers K.S."/>
            <person name="Makkay A.M."/>
            <person name="Wheeler R."/>
            <person name="Ventosa A."/>
            <person name="Gogarten J.P."/>
            <person name="Papke R.T."/>
        </authorList>
    </citation>
    <scope>NUCLEOTIDE SEQUENCE [LARGE SCALE GENOMIC DNA]</scope>
    <source>
        <strain evidence="2 3">C49</strain>
    </source>
</reference>
<dbReference type="RefSeq" id="WP_099256271.1">
    <property type="nucleotide sequence ID" value="NZ_NHOA01000135.1"/>
</dbReference>
<dbReference type="OrthoDB" id="242771at2157"/>
<keyword evidence="3" id="KW-1185">Reference proteome</keyword>
<accession>A0A2G1WG00</accession>
<dbReference type="PROSITE" id="PS51257">
    <property type="entry name" value="PROKAR_LIPOPROTEIN"/>
    <property type="match status" value="1"/>
</dbReference>
<proteinExistence type="predicted"/>
<sequence length="240" mass="25206">MSPTRRALLRSASLGAIAIGGCLGTESRADGSNPAAEQESASGRDDDPTLLKVRNPGGEAVVVDLAVGSDEDGGEGATTDPAPVGREIVTSDERAAELTVAAGVAEEGRARVRSFLDETDYETESVFVARAGIESCYRYRIRSVSWRPGHVEYEYCRELRPPDAECEADRRDAVGLLFRLPAAFDSPLRGSGSSGRSPCRTVETRYDRIDANATVPGNDTALGETDHPGSADGGTGGDGS</sequence>
<evidence type="ECO:0000313" key="3">
    <source>
        <dbReference type="Proteomes" id="UP000222824"/>
    </source>
</evidence>
<evidence type="ECO:0000256" key="1">
    <source>
        <dbReference type="SAM" id="MobiDB-lite"/>
    </source>
</evidence>
<protein>
    <submittedName>
        <fullName evidence="2">Uncharacterized protein</fullName>
    </submittedName>
</protein>